<feature type="transmembrane region" description="Helical" evidence="5">
    <location>
        <begin position="166"/>
        <end position="186"/>
    </location>
</feature>
<dbReference type="SMART" id="SM00052">
    <property type="entry name" value="EAL"/>
    <property type="match status" value="1"/>
</dbReference>
<dbReference type="InterPro" id="IPR035965">
    <property type="entry name" value="PAS-like_dom_sf"/>
</dbReference>
<dbReference type="GO" id="GO:0071732">
    <property type="term" value="P:cellular response to nitric oxide"/>
    <property type="evidence" value="ECO:0007669"/>
    <property type="project" value="UniProtKB-ARBA"/>
</dbReference>
<evidence type="ECO:0000313" key="11">
    <source>
        <dbReference type="Proteomes" id="UP000095342"/>
    </source>
</evidence>
<dbReference type="CDD" id="cd01948">
    <property type="entry name" value="EAL"/>
    <property type="match status" value="1"/>
</dbReference>
<dbReference type="CDD" id="cd01949">
    <property type="entry name" value="GGDEF"/>
    <property type="match status" value="1"/>
</dbReference>
<comment type="cofactor">
    <cofactor evidence="1">
        <name>Mg(2+)</name>
        <dbReference type="ChEBI" id="CHEBI:18420"/>
    </cofactor>
</comment>
<dbReference type="FunFam" id="3.30.70.270:FF:000001">
    <property type="entry name" value="Diguanylate cyclase domain protein"/>
    <property type="match status" value="1"/>
</dbReference>
<feature type="domain" description="EAL" evidence="8">
    <location>
        <begin position="510"/>
        <end position="765"/>
    </location>
</feature>
<evidence type="ECO:0000256" key="4">
    <source>
        <dbReference type="ARBA" id="ARBA00051114"/>
    </source>
</evidence>
<dbReference type="PANTHER" id="PTHR44757:SF2">
    <property type="entry name" value="BIOFILM ARCHITECTURE MAINTENANCE PROTEIN MBAA"/>
    <property type="match status" value="1"/>
</dbReference>
<comment type="catalytic activity">
    <reaction evidence="4">
        <text>3',3'-c-di-GMP + H2O = 5'-phosphoguanylyl(3'-&gt;5')guanosine + H(+)</text>
        <dbReference type="Rhea" id="RHEA:24902"/>
        <dbReference type="ChEBI" id="CHEBI:15377"/>
        <dbReference type="ChEBI" id="CHEBI:15378"/>
        <dbReference type="ChEBI" id="CHEBI:58754"/>
        <dbReference type="ChEBI" id="CHEBI:58805"/>
        <dbReference type="EC" id="3.1.4.52"/>
    </reaction>
    <physiologicalReaction direction="left-to-right" evidence="4">
        <dbReference type="Rhea" id="RHEA:24903"/>
    </physiologicalReaction>
</comment>
<feature type="domain" description="PAS" evidence="6">
    <location>
        <begin position="220"/>
        <end position="276"/>
    </location>
</feature>
<dbReference type="FunFam" id="3.20.20.450:FF:000001">
    <property type="entry name" value="Cyclic di-GMP phosphodiesterase yahA"/>
    <property type="match status" value="1"/>
</dbReference>
<name>A0A1D8K4R4_9GAMM</name>
<dbReference type="InterPro" id="IPR000160">
    <property type="entry name" value="GGDEF_dom"/>
</dbReference>
<feature type="transmembrane region" description="Helical" evidence="5">
    <location>
        <begin position="23"/>
        <end position="43"/>
    </location>
</feature>
<reference evidence="10 11" key="1">
    <citation type="submission" date="2016-09" db="EMBL/GenBank/DDBJ databases">
        <title>Acidihalobacter prosperus V6 (DSM14174).</title>
        <authorList>
            <person name="Khaleque H.N."/>
            <person name="Ramsay J.P."/>
            <person name="Murphy R.J.T."/>
            <person name="Kaksonen A.H."/>
            <person name="Boxall N.J."/>
            <person name="Watkin E.L.J."/>
        </authorList>
    </citation>
    <scope>NUCLEOTIDE SEQUENCE [LARGE SCALE GENOMIC DNA]</scope>
    <source>
        <strain evidence="10 11">V6</strain>
    </source>
</reference>
<dbReference type="SUPFAM" id="SSF55785">
    <property type="entry name" value="PYP-like sensor domain (PAS domain)"/>
    <property type="match status" value="1"/>
</dbReference>
<dbReference type="Gene3D" id="3.20.20.450">
    <property type="entry name" value="EAL domain"/>
    <property type="match status" value="1"/>
</dbReference>
<dbReference type="CDD" id="cd00130">
    <property type="entry name" value="PAS"/>
    <property type="match status" value="1"/>
</dbReference>
<evidence type="ECO:0000259" key="8">
    <source>
        <dbReference type="PROSITE" id="PS50883"/>
    </source>
</evidence>
<proteinExistence type="predicted"/>
<dbReference type="PANTHER" id="PTHR44757">
    <property type="entry name" value="DIGUANYLATE CYCLASE DGCP"/>
    <property type="match status" value="1"/>
</dbReference>
<dbReference type="InterPro" id="IPR029787">
    <property type="entry name" value="Nucleotide_cyclase"/>
</dbReference>
<evidence type="ECO:0000256" key="2">
    <source>
        <dbReference type="ARBA" id="ARBA00012282"/>
    </source>
</evidence>
<dbReference type="NCBIfam" id="TIGR00229">
    <property type="entry name" value="sensory_box"/>
    <property type="match status" value="1"/>
</dbReference>
<dbReference type="Pfam" id="PF00563">
    <property type="entry name" value="EAL"/>
    <property type="match status" value="1"/>
</dbReference>
<evidence type="ECO:0000259" key="7">
    <source>
        <dbReference type="PROSITE" id="PS50113"/>
    </source>
</evidence>
<dbReference type="InterPro" id="IPR035919">
    <property type="entry name" value="EAL_sf"/>
</dbReference>
<keyword evidence="5" id="KW-0472">Membrane</keyword>
<evidence type="ECO:0000256" key="3">
    <source>
        <dbReference type="ARBA" id="ARBA00022636"/>
    </source>
</evidence>
<dbReference type="PROSITE" id="PS50112">
    <property type="entry name" value="PAS"/>
    <property type="match status" value="1"/>
</dbReference>
<dbReference type="PROSITE" id="PS50883">
    <property type="entry name" value="EAL"/>
    <property type="match status" value="1"/>
</dbReference>
<dbReference type="Pfam" id="PF00990">
    <property type="entry name" value="GGDEF"/>
    <property type="match status" value="1"/>
</dbReference>
<protein>
    <recommendedName>
        <fullName evidence="2">cyclic-guanylate-specific phosphodiesterase</fullName>
        <ecNumber evidence="2">3.1.4.52</ecNumber>
    </recommendedName>
</protein>
<dbReference type="InterPro" id="IPR052155">
    <property type="entry name" value="Biofilm_reg_signaling"/>
</dbReference>
<dbReference type="Gene3D" id="3.30.70.270">
    <property type="match status" value="1"/>
</dbReference>
<dbReference type="EC" id="3.1.4.52" evidence="2"/>
<evidence type="ECO:0000256" key="5">
    <source>
        <dbReference type="SAM" id="Phobius"/>
    </source>
</evidence>
<accession>A0A1D8K4R4</accession>
<dbReference type="NCBIfam" id="TIGR00254">
    <property type="entry name" value="GGDEF"/>
    <property type="match status" value="1"/>
</dbReference>
<sequence>MVAPDEHLDAQIRTDQLLIMYKALPIALLASLVNAAVLAWVLSPLISIEVIGAWLSAIALLSAWRFAGYFQYTRNPPHATEHAHWSTRFFVEVLLSGVLWGAAAFLLYPHNNHPMHQMFLIFVLAGMGAGAVTTLSAMWSVALAYLIPSLIPLIGKLVVEGTAISLPMSLMATLFLILISISALRARNNLLELLRARQAQLQAVTDLRLAATAFRSQEGILITDRRGLILRINEAGSRLSGYPEKSLVGQSLRTLLPLDKSSDQQYQHIVRALARNGFWSGECYLRTHNGDALPVSATAAEVRDETGEPSHFVGHFQDLSAYKFVQARLDFQTHHDALTGLPNRRLLGEQLDHDIARCLRNGEYGAVIFIDLDHFKHVNDALGHRVGDQLLETVARRLSDNIRGGDFTARFGGDEFVVILTDLDPRLPQAAEQARNAAEKLREILAQPYRHHGKPLHLTASLGIVLYPFEDEDADTVLTYADTALYRVKEHGRNGIAFYRPDMLNAVRARLSTENALRKALEGNEFELYYQAQVDSDGPIVGVEALLRWHRPEHGMVSPGEFIPIAEESGLILPIGDWVLHSACAALARWRSAPGGVCDLSLSVNVSPRQFFQPDFVERVHTYLEEYDLPGDKLELEITEGVLLDDITEARCKMQQLAEYGLRFALDDFGTGYSSLRYLQQLPISTLKIDQSFVSDLNKEGDHSAIVLTIMSVAQHLDLKVVAEGVETPEQAGLLDELGCHVHQGYRYSKPADEATFLALCNTRNASRTVV</sequence>
<feature type="transmembrane region" description="Helical" evidence="5">
    <location>
        <begin position="50"/>
        <end position="69"/>
    </location>
</feature>
<feature type="domain" description="GGDEF" evidence="9">
    <location>
        <begin position="363"/>
        <end position="501"/>
    </location>
</feature>
<feature type="transmembrane region" description="Helical" evidence="5">
    <location>
        <begin position="89"/>
        <end position="108"/>
    </location>
</feature>
<dbReference type="InterPro" id="IPR013767">
    <property type="entry name" value="PAS_fold"/>
</dbReference>
<dbReference type="GO" id="GO:0071111">
    <property type="term" value="F:cyclic-guanylate-specific phosphodiesterase activity"/>
    <property type="evidence" value="ECO:0007669"/>
    <property type="project" value="UniProtKB-EC"/>
</dbReference>
<dbReference type="GO" id="GO:0006355">
    <property type="term" value="P:regulation of DNA-templated transcription"/>
    <property type="evidence" value="ECO:0007669"/>
    <property type="project" value="InterPro"/>
</dbReference>
<dbReference type="InterPro" id="IPR043128">
    <property type="entry name" value="Rev_trsase/Diguanyl_cyclase"/>
</dbReference>
<organism evidence="10 11">
    <name type="scientific">Acidihalobacter aeolianus</name>
    <dbReference type="NCBI Taxonomy" id="2792603"/>
    <lineage>
        <taxon>Bacteria</taxon>
        <taxon>Pseudomonadati</taxon>
        <taxon>Pseudomonadota</taxon>
        <taxon>Gammaproteobacteria</taxon>
        <taxon>Chromatiales</taxon>
        <taxon>Ectothiorhodospiraceae</taxon>
        <taxon>Acidihalobacter</taxon>
    </lineage>
</organism>
<dbReference type="Gene3D" id="3.30.450.20">
    <property type="entry name" value="PAS domain"/>
    <property type="match status" value="1"/>
</dbReference>
<dbReference type="InterPro" id="IPR000014">
    <property type="entry name" value="PAS"/>
</dbReference>
<keyword evidence="3" id="KW-0973">c-di-GMP</keyword>
<dbReference type="PROSITE" id="PS50113">
    <property type="entry name" value="PAC"/>
    <property type="match status" value="1"/>
</dbReference>
<dbReference type="Pfam" id="PF00989">
    <property type="entry name" value="PAS"/>
    <property type="match status" value="1"/>
</dbReference>
<evidence type="ECO:0000259" key="9">
    <source>
        <dbReference type="PROSITE" id="PS50887"/>
    </source>
</evidence>
<evidence type="ECO:0000259" key="6">
    <source>
        <dbReference type="PROSITE" id="PS50112"/>
    </source>
</evidence>
<dbReference type="EMBL" id="CP017448">
    <property type="protein sequence ID" value="AOV15951.1"/>
    <property type="molecule type" value="Genomic_DNA"/>
</dbReference>
<dbReference type="SUPFAM" id="SSF55073">
    <property type="entry name" value="Nucleotide cyclase"/>
    <property type="match status" value="1"/>
</dbReference>
<dbReference type="SUPFAM" id="SSF141868">
    <property type="entry name" value="EAL domain-like"/>
    <property type="match status" value="1"/>
</dbReference>
<dbReference type="AlphaFoldDB" id="A0A1D8K4R4"/>
<dbReference type="Proteomes" id="UP000095342">
    <property type="component" value="Chromosome"/>
</dbReference>
<keyword evidence="5" id="KW-1133">Transmembrane helix</keyword>
<dbReference type="InterPro" id="IPR000700">
    <property type="entry name" value="PAS-assoc_C"/>
</dbReference>
<gene>
    <name evidence="10" type="ORF">BJI67_01660</name>
</gene>
<dbReference type="SMART" id="SM00267">
    <property type="entry name" value="GGDEF"/>
    <property type="match status" value="1"/>
</dbReference>
<feature type="transmembrane region" description="Helical" evidence="5">
    <location>
        <begin position="120"/>
        <end position="146"/>
    </location>
</feature>
<keyword evidence="11" id="KW-1185">Reference proteome</keyword>
<dbReference type="PROSITE" id="PS50887">
    <property type="entry name" value="GGDEF"/>
    <property type="match status" value="1"/>
</dbReference>
<dbReference type="SMART" id="SM00091">
    <property type="entry name" value="PAS"/>
    <property type="match status" value="1"/>
</dbReference>
<dbReference type="KEGG" id="aaeo:BJI67_01660"/>
<dbReference type="RefSeq" id="WP_070071550.1">
    <property type="nucleotide sequence ID" value="NZ_CP017448.1"/>
</dbReference>
<dbReference type="InterPro" id="IPR001633">
    <property type="entry name" value="EAL_dom"/>
</dbReference>
<keyword evidence="5" id="KW-0812">Transmembrane</keyword>
<evidence type="ECO:0000313" key="10">
    <source>
        <dbReference type="EMBL" id="AOV15951.1"/>
    </source>
</evidence>
<feature type="domain" description="PAC" evidence="7">
    <location>
        <begin position="279"/>
        <end position="331"/>
    </location>
</feature>
<evidence type="ECO:0000256" key="1">
    <source>
        <dbReference type="ARBA" id="ARBA00001946"/>
    </source>
</evidence>